<organism evidence="2 3">
    <name type="scientific">Pelolinea submarina</name>
    <dbReference type="NCBI Taxonomy" id="913107"/>
    <lineage>
        <taxon>Bacteria</taxon>
        <taxon>Bacillati</taxon>
        <taxon>Chloroflexota</taxon>
        <taxon>Anaerolineae</taxon>
        <taxon>Anaerolineales</taxon>
        <taxon>Anaerolineaceae</taxon>
        <taxon>Pelolinea</taxon>
    </lineage>
</organism>
<keyword evidence="3" id="KW-1185">Reference proteome</keyword>
<keyword evidence="1" id="KW-0472">Membrane</keyword>
<name>A0A347ZPM2_9CHLR</name>
<dbReference type="AlphaFoldDB" id="A0A347ZPM2"/>
<dbReference type="RefSeq" id="WP_116226326.1">
    <property type="nucleotide sequence ID" value="NZ_AP018437.1"/>
</dbReference>
<dbReference type="EMBL" id="QUMS01000006">
    <property type="protein sequence ID" value="REG04732.1"/>
    <property type="molecule type" value="Genomic_DNA"/>
</dbReference>
<accession>A0A347ZPM2</accession>
<reference evidence="2 3" key="1">
    <citation type="submission" date="2018-08" db="EMBL/GenBank/DDBJ databases">
        <title>Genomic Encyclopedia of Type Strains, Phase IV (KMG-IV): sequencing the most valuable type-strain genomes for metagenomic binning, comparative biology and taxonomic classification.</title>
        <authorList>
            <person name="Goeker M."/>
        </authorList>
    </citation>
    <scope>NUCLEOTIDE SEQUENCE [LARGE SCALE GENOMIC DNA]</scope>
    <source>
        <strain evidence="2 3">DSM 23923</strain>
    </source>
</reference>
<comment type="caution">
    <text evidence="2">The sequence shown here is derived from an EMBL/GenBank/DDBJ whole genome shotgun (WGS) entry which is preliminary data.</text>
</comment>
<dbReference type="Pfam" id="PF14110">
    <property type="entry name" value="DUF4282"/>
    <property type="match status" value="1"/>
</dbReference>
<keyword evidence="1" id="KW-1133">Transmembrane helix</keyword>
<protein>
    <submittedName>
        <fullName evidence="2">Uncharacterized protein DUF4282</fullName>
    </submittedName>
</protein>
<dbReference type="Proteomes" id="UP000256388">
    <property type="component" value="Unassembled WGS sequence"/>
</dbReference>
<dbReference type="InterPro" id="IPR025557">
    <property type="entry name" value="DUF4282"/>
</dbReference>
<proteinExistence type="predicted"/>
<evidence type="ECO:0000313" key="3">
    <source>
        <dbReference type="Proteomes" id="UP000256388"/>
    </source>
</evidence>
<gene>
    <name evidence="2" type="ORF">DFR64_3083</name>
</gene>
<keyword evidence="1" id="KW-0812">Transmembrane</keyword>
<evidence type="ECO:0000313" key="2">
    <source>
        <dbReference type="EMBL" id="REG04732.1"/>
    </source>
</evidence>
<dbReference type="OrthoDB" id="280522at2"/>
<sequence>MDDFLKFRKMITPAIIQILFWIGVAGSVIAALIAMGASFGRYGGGIGTFLGGLLMLVLGPVVVRIYCELLILFFRMNETLTEIKDNLAK</sequence>
<feature type="transmembrane region" description="Helical" evidence="1">
    <location>
        <begin position="49"/>
        <end position="74"/>
    </location>
</feature>
<evidence type="ECO:0000256" key="1">
    <source>
        <dbReference type="SAM" id="Phobius"/>
    </source>
</evidence>
<feature type="transmembrane region" description="Helical" evidence="1">
    <location>
        <begin position="12"/>
        <end position="37"/>
    </location>
</feature>